<gene>
    <name evidence="1" type="ORF">S03H2_18889</name>
</gene>
<comment type="caution">
    <text evidence="1">The sequence shown here is derived from an EMBL/GenBank/DDBJ whole genome shotgun (WGS) entry which is preliminary data.</text>
</comment>
<feature type="non-terminal residue" evidence="1">
    <location>
        <position position="32"/>
    </location>
</feature>
<protein>
    <submittedName>
        <fullName evidence="1">Uncharacterized protein</fullName>
    </submittedName>
</protein>
<name>X1GB88_9ZZZZ</name>
<evidence type="ECO:0000313" key="1">
    <source>
        <dbReference type="EMBL" id="GAH42075.1"/>
    </source>
</evidence>
<proteinExistence type="predicted"/>
<dbReference type="AlphaFoldDB" id="X1GB88"/>
<dbReference type="EMBL" id="BARU01009822">
    <property type="protein sequence ID" value="GAH42075.1"/>
    <property type="molecule type" value="Genomic_DNA"/>
</dbReference>
<sequence>MIEHIPKVLYKNKIAEVMDDIRYNYGVLTRKG</sequence>
<accession>X1GB88</accession>
<organism evidence="1">
    <name type="scientific">marine sediment metagenome</name>
    <dbReference type="NCBI Taxonomy" id="412755"/>
    <lineage>
        <taxon>unclassified sequences</taxon>
        <taxon>metagenomes</taxon>
        <taxon>ecological metagenomes</taxon>
    </lineage>
</organism>
<reference evidence="1" key="1">
    <citation type="journal article" date="2014" name="Front. Microbiol.">
        <title>High frequency of phylogenetically diverse reductive dehalogenase-homologous genes in deep subseafloor sedimentary metagenomes.</title>
        <authorList>
            <person name="Kawai M."/>
            <person name="Futagami T."/>
            <person name="Toyoda A."/>
            <person name="Takaki Y."/>
            <person name="Nishi S."/>
            <person name="Hori S."/>
            <person name="Arai W."/>
            <person name="Tsubouchi T."/>
            <person name="Morono Y."/>
            <person name="Uchiyama I."/>
            <person name="Ito T."/>
            <person name="Fujiyama A."/>
            <person name="Inagaki F."/>
            <person name="Takami H."/>
        </authorList>
    </citation>
    <scope>NUCLEOTIDE SEQUENCE</scope>
    <source>
        <strain evidence="1">Expedition CK06-06</strain>
    </source>
</reference>